<evidence type="ECO:0000256" key="1">
    <source>
        <dbReference type="SAM" id="MobiDB-lite"/>
    </source>
</evidence>
<dbReference type="EMBL" id="BAAALT010000083">
    <property type="protein sequence ID" value="GAA1806333.1"/>
    <property type="molecule type" value="Genomic_DNA"/>
</dbReference>
<feature type="compositionally biased region" description="Polar residues" evidence="1">
    <location>
        <begin position="1"/>
        <end position="15"/>
    </location>
</feature>
<keyword evidence="3" id="KW-1185">Reference proteome</keyword>
<reference evidence="3" key="1">
    <citation type="journal article" date="2019" name="Int. J. Syst. Evol. Microbiol.">
        <title>The Global Catalogue of Microorganisms (GCM) 10K type strain sequencing project: providing services to taxonomists for standard genome sequencing and annotation.</title>
        <authorList>
            <consortium name="The Broad Institute Genomics Platform"/>
            <consortium name="The Broad Institute Genome Sequencing Center for Infectious Disease"/>
            <person name="Wu L."/>
            <person name="Ma J."/>
        </authorList>
    </citation>
    <scope>NUCLEOTIDE SEQUENCE [LARGE SCALE GENOMIC DNA]</scope>
    <source>
        <strain evidence="3">JCM 13250</strain>
    </source>
</reference>
<evidence type="ECO:0000313" key="3">
    <source>
        <dbReference type="Proteomes" id="UP001500218"/>
    </source>
</evidence>
<comment type="caution">
    <text evidence="2">The sequence shown here is derived from an EMBL/GenBank/DDBJ whole genome shotgun (WGS) entry which is preliminary data.</text>
</comment>
<proteinExistence type="predicted"/>
<organism evidence="2 3">
    <name type="scientific">Luedemannella flava</name>
    <dbReference type="NCBI Taxonomy" id="349316"/>
    <lineage>
        <taxon>Bacteria</taxon>
        <taxon>Bacillati</taxon>
        <taxon>Actinomycetota</taxon>
        <taxon>Actinomycetes</taxon>
        <taxon>Micromonosporales</taxon>
        <taxon>Micromonosporaceae</taxon>
        <taxon>Luedemannella</taxon>
    </lineage>
</organism>
<sequence length="54" mass="5964">MRTATRTQNGLTSRFSRLLNRQKAPTSGGPTDRYDAAVDQTINAVVGLAYRIPR</sequence>
<dbReference type="Proteomes" id="UP001500218">
    <property type="component" value="Unassembled WGS sequence"/>
</dbReference>
<evidence type="ECO:0000313" key="2">
    <source>
        <dbReference type="EMBL" id="GAA1806333.1"/>
    </source>
</evidence>
<protein>
    <submittedName>
        <fullName evidence="2">Uncharacterized protein</fullName>
    </submittedName>
</protein>
<name>A0ABP4YDP2_9ACTN</name>
<feature type="region of interest" description="Disordered" evidence="1">
    <location>
        <begin position="1"/>
        <end position="34"/>
    </location>
</feature>
<gene>
    <name evidence="2" type="ORF">GCM10009682_30310</name>
</gene>
<accession>A0ABP4YDP2</accession>
<dbReference type="RefSeq" id="WP_344131381.1">
    <property type="nucleotide sequence ID" value="NZ_BAAALT010000083.1"/>
</dbReference>